<evidence type="ECO:0000313" key="1">
    <source>
        <dbReference type="EMBL" id="AFZ50123.1"/>
    </source>
</evidence>
<proteinExistence type="predicted"/>
<dbReference type="KEGG" id="dsl:Dacsa_1436"/>
<dbReference type="Proteomes" id="UP000010482">
    <property type="component" value="Chromosome"/>
</dbReference>
<dbReference type="HOGENOM" id="CLU_167532_0_0_3"/>
<name>K9YVJ0_DACS8</name>
<gene>
    <name evidence="1" type="ORF">Dacsa_1436</name>
</gene>
<dbReference type="STRING" id="13035.Dacsa_1436"/>
<protein>
    <recommendedName>
        <fullName evidence="3">SH3 domain-containing protein</fullName>
    </recommendedName>
</protein>
<evidence type="ECO:0000313" key="2">
    <source>
        <dbReference type="Proteomes" id="UP000010482"/>
    </source>
</evidence>
<accession>K9YVJ0</accession>
<sequence length="117" mass="13155">MKNIISVLLLASLGIFQGETIVSAQSDFREQQSLCTASLVANNLNARITLRSGPGTNFKSLGYGLVGDYIYILATNPPEADYARDRQGYFWYRVGFPRSGAQGWIREDFLKKFCQYD</sequence>
<dbReference type="EMBL" id="CP003944">
    <property type="protein sequence ID" value="AFZ50123.1"/>
    <property type="molecule type" value="Genomic_DNA"/>
</dbReference>
<keyword evidence="2" id="KW-1185">Reference proteome</keyword>
<dbReference type="Gene3D" id="2.30.30.40">
    <property type="entry name" value="SH3 Domains"/>
    <property type="match status" value="1"/>
</dbReference>
<organism evidence="1 2">
    <name type="scientific">Dactylococcopsis salina (strain PCC 8305)</name>
    <name type="common">Myxobactron salinum</name>
    <dbReference type="NCBI Taxonomy" id="13035"/>
    <lineage>
        <taxon>Bacteria</taxon>
        <taxon>Bacillati</taxon>
        <taxon>Cyanobacteriota</taxon>
        <taxon>Cyanophyceae</taxon>
        <taxon>Nodosilineales</taxon>
        <taxon>Cymatolegaceae</taxon>
        <taxon>Dactylococcopsis</taxon>
    </lineage>
</organism>
<evidence type="ECO:0008006" key="3">
    <source>
        <dbReference type="Google" id="ProtNLM"/>
    </source>
</evidence>
<dbReference type="AlphaFoldDB" id="K9YVJ0"/>
<reference evidence="1" key="1">
    <citation type="submission" date="2012-04" db="EMBL/GenBank/DDBJ databases">
        <title>Finished genome of Dactylococcopsis salina PCC 8305.</title>
        <authorList>
            <consortium name="US DOE Joint Genome Institute"/>
            <person name="Gugger M."/>
            <person name="Coursin T."/>
            <person name="Rippka R."/>
            <person name="Tandeau De Marsac N."/>
            <person name="Huntemann M."/>
            <person name="Wei C.-L."/>
            <person name="Han J."/>
            <person name="Detter J.C."/>
            <person name="Han C."/>
            <person name="Tapia R."/>
            <person name="Daligault H."/>
            <person name="Chen A."/>
            <person name="Krypides N."/>
            <person name="Mavromatis K."/>
            <person name="Markowitz V."/>
            <person name="Szeto E."/>
            <person name="Ivanova N."/>
            <person name="Ovchinnikova G."/>
            <person name="Pagani I."/>
            <person name="Pati A."/>
            <person name="Goodwin L."/>
            <person name="Peters L."/>
            <person name="Pitluck S."/>
            <person name="Woyke T."/>
            <person name="Kerfeld C."/>
        </authorList>
    </citation>
    <scope>NUCLEOTIDE SEQUENCE [LARGE SCALE GENOMIC DNA]</scope>
    <source>
        <strain evidence="1">PCC 8305</strain>
    </source>
</reference>
<dbReference type="eggNOG" id="COG4991">
    <property type="taxonomic scope" value="Bacteria"/>
</dbReference>